<feature type="region of interest" description="Disordered" evidence="1">
    <location>
        <begin position="97"/>
        <end position="136"/>
    </location>
</feature>
<dbReference type="InterPro" id="IPR036877">
    <property type="entry name" value="SUI1_dom_sf"/>
</dbReference>
<dbReference type="Proteomes" id="UP001217089">
    <property type="component" value="Unassembled WGS sequence"/>
</dbReference>
<dbReference type="Gene3D" id="3.30.780.10">
    <property type="entry name" value="SUI1-like domain"/>
    <property type="match status" value="1"/>
</dbReference>
<gene>
    <name evidence="3" type="ORF">KUTeg_009703</name>
</gene>
<dbReference type="InterPro" id="IPR050318">
    <property type="entry name" value="DENR/SUI1_TIF"/>
</dbReference>
<dbReference type="Pfam" id="PF21023">
    <property type="entry name" value="DENR_N"/>
    <property type="match status" value="1"/>
</dbReference>
<accession>A0ABQ9F9R8</accession>
<feature type="compositionally biased region" description="Basic residues" evidence="1">
    <location>
        <begin position="112"/>
        <end position="126"/>
    </location>
</feature>
<sequence>MHNLIGSLGEISYRLPMYGSTSVAMATAEPAEGDGGTATQKDFLVQEGPRSDIKYPVKLLYCGECSMPIEYCEFYPTYEKCKKWLEKNLPEEFEKLMEGKDDDEGDGDGEKKRQKRGGKGQIKAKKKTEPQGIELATAKRGKKKMVTIVKGLASYDIDLKEASKFFSSKFSCGSSIAGEDEIIDEEEIEDIGEVKK</sequence>
<reference evidence="3 4" key="1">
    <citation type="submission" date="2022-12" db="EMBL/GenBank/DDBJ databases">
        <title>Chromosome-level genome of Tegillarca granosa.</title>
        <authorList>
            <person name="Kim J."/>
        </authorList>
    </citation>
    <scope>NUCLEOTIDE SEQUENCE [LARGE SCALE GENOMIC DNA]</scope>
    <source>
        <strain evidence="3">Teg-2019</strain>
        <tissue evidence="3">Adductor muscle</tissue>
    </source>
</reference>
<dbReference type="PANTHER" id="PTHR12789">
    <property type="entry name" value="DENSITY-REGULATED PROTEIN HOMOLOG"/>
    <property type="match status" value="1"/>
</dbReference>
<evidence type="ECO:0000313" key="3">
    <source>
        <dbReference type="EMBL" id="KAJ8312330.1"/>
    </source>
</evidence>
<dbReference type="SUPFAM" id="SSF55159">
    <property type="entry name" value="eIF1-like"/>
    <property type="match status" value="1"/>
</dbReference>
<dbReference type="InterPro" id="IPR001950">
    <property type="entry name" value="SUI1"/>
</dbReference>
<dbReference type="EMBL" id="JARBDR010000440">
    <property type="protein sequence ID" value="KAJ8312330.1"/>
    <property type="molecule type" value="Genomic_DNA"/>
</dbReference>
<feature type="domain" description="SUI1" evidence="2">
    <location>
        <begin position="133"/>
        <end position="196"/>
    </location>
</feature>
<dbReference type="PROSITE" id="PS50296">
    <property type="entry name" value="SUI1"/>
    <property type="match status" value="1"/>
</dbReference>
<proteinExistence type="predicted"/>
<dbReference type="InterPro" id="IPR048517">
    <property type="entry name" value="DENR_N"/>
</dbReference>
<keyword evidence="4" id="KW-1185">Reference proteome</keyword>
<comment type="caution">
    <text evidence="3">The sequence shown here is derived from an EMBL/GenBank/DDBJ whole genome shotgun (WGS) entry which is preliminary data.</text>
</comment>
<dbReference type="Pfam" id="PF01253">
    <property type="entry name" value="SUI1"/>
    <property type="match status" value="1"/>
</dbReference>
<protein>
    <recommendedName>
        <fullName evidence="2">SUI1 domain-containing protein</fullName>
    </recommendedName>
</protein>
<evidence type="ECO:0000256" key="1">
    <source>
        <dbReference type="SAM" id="MobiDB-lite"/>
    </source>
</evidence>
<dbReference type="PANTHER" id="PTHR12789:SF0">
    <property type="entry name" value="DENSITY-REGULATED PROTEIN"/>
    <property type="match status" value="1"/>
</dbReference>
<name>A0ABQ9F9R8_TEGGR</name>
<evidence type="ECO:0000259" key="2">
    <source>
        <dbReference type="PROSITE" id="PS50296"/>
    </source>
</evidence>
<evidence type="ECO:0000313" key="4">
    <source>
        <dbReference type="Proteomes" id="UP001217089"/>
    </source>
</evidence>
<organism evidence="3 4">
    <name type="scientific">Tegillarca granosa</name>
    <name type="common">Malaysian cockle</name>
    <name type="synonym">Anadara granosa</name>
    <dbReference type="NCBI Taxonomy" id="220873"/>
    <lineage>
        <taxon>Eukaryota</taxon>
        <taxon>Metazoa</taxon>
        <taxon>Spiralia</taxon>
        <taxon>Lophotrochozoa</taxon>
        <taxon>Mollusca</taxon>
        <taxon>Bivalvia</taxon>
        <taxon>Autobranchia</taxon>
        <taxon>Pteriomorphia</taxon>
        <taxon>Arcoida</taxon>
        <taxon>Arcoidea</taxon>
        <taxon>Arcidae</taxon>
        <taxon>Tegillarca</taxon>
    </lineage>
</organism>